<dbReference type="Gene3D" id="3.40.190.80">
    <property type="match status" value="1"/>
</dbReference>
<evidence type="ECO:0000313" key="5">
    <source>
        <dbReference type="EMBL" id="RAV81109.1"/>
    </source>
</evidence>
<dbReference type="EMBL" id="QMHM01000002">
    <property type="protein sequence ID" value="RAV81109.1"/>
    <property type="molecule type" value="Genomic_DNA"/>
</dbReference>
<keyword evidence="3 4" id="KW-0460">Magnesium</keyword>
<dbReference type="PROSITE" id="PS00629">
    <property type="entry name" value="IMP_1"/>
    <property type="match status" value="1"/>
</dbReference>
<dbReference type="InterPro" id="IPR020583">
    <property type="entry name" value="Inositol_monoP_metal-BS"/>
</dbReference>
<comment type="cofactor">
    <cofactor evidence="4">
        <name>Mg(2+)</name>
        <dbReference type="ChEBI" id="CHEBI:18420"/>
    </cofactor>
</comment>
<dbReference type="GO" id="GO:0046872">
    <property type="term" value="F:metal ion binding"/>
    <property type="evidence" value="ECO:0007669"/>
    <property type="project" value="UniProtKB-KW"/>
</dbReference>
<evidence type="ECO:0000256" key="2">
    <source>
        <dbReference type="ARBA" id="ARBA00022801"/>
    </source>
</evidence>
<name>A0A2I1L8C8_9LACT</name>
<protein>
    <submittedName>
        <fullName evidence="5">Inositol monophosphatase family protein</fullName>
    </submittedName>
</protein>
<keyword evidence="2" id="KW-0378">Hydrolase</keyword>
<comment type="caution">
    <text evidence="5">The sequence shown here is derived from an EMBL/GenBank/DDBJ whole genome shotgun (WGS) entry which is preliminary data.</text>
</comment>
<evidence type="ECO:0000313" key="6">
    <source>
        <dbReference type="Proteomes" id="UP000251923"/>
    </source>
</evidence>
<dbReference type="AlphaFoldDB" id="A0A2I1L8C8"/>
<organism evidence="5 6">
    <name type="scientific">Aerococcus urinae</name>
    <dbReference type="NCBI Taxonomy" id="1376"/>
    <lineage>
        <taxon>Bacteria</taxon>
        <taxon>Bacillati</taxon>
        <taxon>Bacillota</taxon>
        <taxon>Bacilli</taxon>
        <taxon>Lactobacillales</taxon>
        <taxon>Aerococcaceae</taxon>
        <taxon>Aerococcus</taxon>
    </lineage>
</organism>
<dbReference type="Gene3D" id="3.30.540.10">
    <property type="entry name" value="Fructose-1,6-Bisphosphatase, subunit A, domain 1"/>
    <property type="match status" value="1"/>
</dbReference>
<feature type="binding site" evidence="4">
    <location>
        <position position="83"/>
    </location>
    <ligand>
        <name>Mg(2+)</name>
        <dbReference type="ChEBI" id="CHEBI:18420"/>
        <label>1</label>
        <note>catalytic</note>
    </ligand>
</feature>
<dbReference type="CDD" id="cd01637">
    <property type="entry name" value="IMPase_like"/>
    <property type="match status" value="1"/>
</dbReference>
<feature type="binding site" evidence="4">
    <location>
        <position position="104"/>
    </location>
    <ligand>
        <name>Mg(2+)</name>
        <dbReference type="ChEBI" id="CHEBI:18420"/>
        <label>1</label>
        <note>catalytic</note>
    </ligand>
</feature>
<dbReference type="Pfam" id="PF00459">
    <property type="entry name" value="Inositol_P"/>
    <property type="match status" value="1"/>
</dbReference>
<evidence type="ECO:0000256" key="3">
    <source>
        <dbReference type="ARBA" id="ARBA00022842"/>
    </source>
</evidence>
<dbReference type="PANTHER" id="PTHR20854:SF4">
    <property type="entry name" value="INOSITOL-1-MONOPHOSPHATASE-RELATED"/>
    <property type="match status" value="1"/>
</dbReference>
<gene>
    <name evidence="5" type="ORF">DBT54_01535</name>
</gene>
<dbReference type="GO" id="GO:0006020">
    <property type="term" value="P:inositol metabolic process"/>
    <property type="evidence" value="ECO:0007669"/>
    <property type="project" value="TreeGrafter"/>
</dbReference>
<dbReference type="GO" id="GO:0007165">
    <property type="term" value="P:signal transduction"/>
    <property type="evidence" value="ECO:0007669"/>
    <property type="project" value="TreeGrafter"/>
</dbReference>
<proteinExistence type="predicted"/>
<keyword evidence="1 4" id="KW-0479">Metal-binding</keyword>
<evidence type="ECO:0000256" key="1">
    <source>
        <dbReference type="ARBA" id="ARBA00022723"/>
    </source>
</evidence>
<dbReference type="Proteomes" id="UP000251923">
    <property type="component" value="Unassembled WGS sequence"/>
</dbReference>
<feature type="binding site" evidence="4">
    <location>
        <position position="105"/>
    </location>
    <ligand>
        <name>Mg(2+)</name>
        <dbReference type="ChEBI" id="CHEBI:18420"/>
        <label>1</label>
        <note>catalytic</note>
    </ligand>
</feature>
<dbReference type="GO" id="GO:0008934">
    <property type="term" value="F:inositol monophosphate 1-phosphatase activity"/>
    <property type="evidence" value="ECO:0007669"/>
    <property type="project" value="TreeGrafter"/>
</dbReference>
<reference evidence="5 6" key="1">
    <citation type="submission" date="2018-04" db="EMBL/GenBank/DDBJ databases">
        <title>Aerococcus urinae genomes.</title>
        <authorList>
            <person name="Hilt E."/>
            <person name="Gilbert N.M."/>
            <person name="Thomas-White K."/>
            <person name="Putonti C."/>
            <person name="Lewis A.L."/>
            <person name="Visck K.L."/>
            <person name="Wolfe A.J."/>
        </authorList>
    </citation>
    <scope>NUCLEOTIDE SEQUENCE [LARGE SCALE GENOMIC DNA]</scope>
    <source>
        <strain evidence="5 6">UMB7480</strain>
    </source>
</reference>
<dbReference type="PRINTS" id="PR00377">
    <property type="entry name" value="IMPHPHTASES"/>
</dbReference>
<dbReference type="SUPFAM" id="SSF56655">
    <property type="entry name" value="Carbohydrate phosphatase"/>
    <property type="match status" value="1"/>
</dbReference>
<dbReference type="RefSeq" id="WP_082888647.1">
    <property type="nucleotide sequence ID" value="NZ_JASOHW010000002.1"/>
</dbReference>
<accession>A0A2I1L8C8</accession>
<feature type="binding site" evidence="4">
    <location>
        <position position="102"/>
    </location>
    <ligand>
        <name>Mg(2+)</name>
        <dbReference type="ChEBI" id="CHEBI:18420"/>
        <label>1</label>
        <note>catalytic</note>
    </ligand>
</feature>
<feature type="binding site" evidence="4">
    <location>
        <position position="224"/>
    </location>
    <ligand>
        <name>Mg(2+)</name>
        <dbReference type="ChEBI" id="CHEBI:18420"/>
        <label>1</label>
        <note>catalytic</note>
    </ligand>
</feature>
<sequence length="281" mass="31933">MKKTKLANDHQNEGVITMNIDQLDQEVKSWFPEIKDLIQENTNYKTKEKRDFRDLATEIDIAVQELIEDHIKQLPGKQVIIGEETYGQTEVDPEASHLWIVDPIDGTANFVKQKENYATMITYFSHGQAKLAYIYDVFRDELYSASLGGGVYCNGMRLDPIPDLNLRESLIGISPQHNIKRDYFYYIAENAFDIRNYGCSSLDGISVIKGQYGAFVNPGGGPWDYAPFILMAQEMGLHFSNFSNQMPDYTKPSNFIIASPACFSELESHIKSYTDTGNYSI</sequence>
<dbReference type="PANTHER" id="PTHR20854">
    <property type="entry name" value="INOSITOL MONOPHOSPHATASE"/>
    <property type="match status" value="1"/>
</dbReference>
<dbReference type="InterPro" id="IPR000760">
    <property type="entry name" value="Inositol_monophosphatase-like"/>
</dbReference>
<evidence type="ECO:0000256" key="4">
    <source>
        <dbReference type="PIRSR" id="PIRSR600760-2"/>
    </source>
</evidence>